<sequence length="295" mass="34502">MINKGLSRIGVFFLYLISLLPFWMLYLISDVLYLILYRIIGYRTRVVRENLANSFPEKSAADRLAIEKKYFHYLGDLIMETIKMLSISPQEARRRMRPLHNDTDSRVNEILNQSRTLLVAAGHYCNWELTALSCSMITDEARIIVYKPLANRVFDDLFKDVRSRFGGTPVAMKDILRKLVTLRGKASLTVLVSDQTPVQESVQYFAQFLNQPTAIFLGIEKMAMATNAVVGFWDVRCVKRGYYVYDFIHFTSEPKKTAEYEITNMHVAYLEQVIKAEPQYWLWSHKRWKFKPRNL</sequence>
<gene>
    <name evidence="8" type="ORF">HQ865_08595</name>
</gene>
<keyword evidence="7" id="KW-0812">Transmembrane</keyword>
<dbReference type="GO" id="GO:0009247">
    <property type="term" value="P:glycolipid biosynthetic process"/>
    <property type="evidence" value="ECO:0007669"/>
    <property type="project" value="UniProtKB-ARBA"/>
</dbReference>
<evidence type="ECO:0000256" key="1">
    <source>
        <dbReference type="ARBA" id="ARBA00004533"/>
    </source>
</evidence>
<evidence type="ECO:0000313" key="8">
    <source>
        <dbReference type="EMBL" id="QKJ29810.1"/>
    </source>
</evidence>
<dbReference type="InterPro" id="IPR004960">
    <property type="entry name" value="LipA_acyltrans"/>
</dbReference>
<keyword evidence="2" id="KW-1003">Cell membrane</keyword>
<evidence type="ECO:0000256" key="2">
    <source>
        <dbReference type="ARBA" id="ARBA00022475"/>
    </source>
</evidence>
<evidence type="ECO:0000313" key="9">
    <source>
        <dbReference type="Proteomes" id="UP000505355"/>
    </source>
</evidence>
<protein>
    <submittedName>
        <fullName evidence="8">Lysophospholipid acyltransferase family protein</fullName>
    </submittedName>
</protein>
<accession>A0A7D4QJI5</accession>
<evidence type="ECO:0000256" key="6">
    <source>
        <dbReference type="ARBA" id="ARBA00023315"/>
    </source>
</evidence>
<comment type="subcellular location">
    <subcellularLocation>
        <location evidence="1">Cell inner membrane</location>
    </subcellularLocation>
</comment>
<keyword evidence="3" id="KW-0997">Cell inner membrane</keyword>
<keyword evidence="5 7" id="KW-0472">Membrane</keyword>
<feature type="transmembrane region" description="Helical" evidence="7">
    <location>
        <begin position="12"/>
        <end position="36"/>
    </location>
</feature>
<dbReference type="EMBL" id="CP054139">
    <property type="protein sequence ID" value="QKJ29810.1"/>
    <property type="molecule type" value="Genomic_DNA"/>
</dbReference>
<organism evidence="8 9">
    <name type="scientific">Mucilaginibacter mali</name>
    <dbReference type="NCBI Taxonomy" id="2740462"/>
    <lineage>
        <taxon>Bacteria</taxon>
        <taxon>Pseudomonadati</taxon>
        <taxon>Bacteroidota</taxon>
        <taxon>Sphingobacteriia</taxon>
        <taxon>Sphingobacteriales</taxon>
        <taxon>Sphingobacteriaceae</taxon>
        <taxon>Mucilaginibacter</taxon>
    </lineage>
</organism>
<keyword evidence="4 8" id="KW-0808">Transferase</keyword>
<dbReference type="CDD" id="cd07984">
    <property type="entry name" value="LPLAT_LABLAT-like"/>
    <property type="match status" value="1"/>
</dbReference>
<evidence type="ECO:0000256" key="7">
    <source>
        <dbReference type="SAM" id="Phobius"/>
    </source>
</evidence>
<dbReference type="Proteomes" id="UP000505355">
    <property type="component" value="Chromosome"/>
</dbReference>
<dbReference type="AlphaFoldDB" id="A0A7D4QJI5"/>
<evidence type="ECO:0000256" key="5">
    <source>
        <dbReference type="ARBA" id="ARBA00023136"/>
    </source>
</evidence>
<name>A0A7D4QJI5_9SPHI</name>
<dbReference type="PANTHER" id="PTHR30606:SF10">
    <property type="entry name" value="PHOSPHATIDYLINOSITOL MANNOSIDE ACYLTRANSFERASE"/>
    <property type="match status" value="1"/>
</dbReference>
<reference evidence="8 9" key="1">
    <citation type="submission" date="2020-05" db="EMBL/GenBank/DDBJ databases">
        <title>Mucilaginibacter mali sp. nov.</title>
        <authorList>
            <person name="Kim H.S."/>
            <person name="Lee K.C."/>
            <person name="Suh M.K."/>
            <person name="Kim J.-S."/>
            <person name="Han K.-I."/>
            <person name="Eom M.K."/>
            <person name="Shin Y.K."/>
            <person name="Lee J.-S."/>
        </authorList>
    </citation>
    <scope>NUCLEOTIDE SEQUENCE [LARGE SCALE GENOMIC DNA]</scope>
    <source>
        <strain evidence="8 9">G2-14</strain>
    </source>
</reference>
<dbReference type="Pfam" id="PF03279">
    <property type="entry name" value="Lip_A_acyltrans"/>
    <property type="match status" value="1"/>
</dbReference>
<evidence type="ECO:0000256" key="4">
    <source>
        <dbReference type="ARBA" id="ARBA00022679"/>
    </source>
</evidence>
<dbReference type="PANTHER" id="PTHR30606">
    <property type="entry name" value="LIPID A BIOSYNTHESIS LAUROYL ACYLTRANSFERASE"/>
    <property type="match status" value="1"/>
</dbReference>
<keyword evidence="9" id="KW-1185">Reference proteome</keyword>
<evidence type="ECO:0000256" key="3">
    <source>
        <dbReference type="ARBA" id="ARBA00022519"/>
    </source>
</evidence>
<dbReference type="KEGG" id="mmab:HQ865_08595"/>
<dbReference type="GO" id="GO:0005886">
    <property type="term" value="C:plasma membrane"/>
    <property type="evidence" value="ECO:0007669"/>
    <property type="project" value="UniProtKB-SubCell"/>
</dbReference>
<proteinExistence type="predicted"/>
<dbReference type="GO" id="GO:0016746">
    <property type="term" value="F:acyltransferase activity"/>
    <property type="evidence" value="ECO:0007669"/>
    <property type="project" value="UniProtKB-KW"/>
</dbReference>
<keyword evidence="7" id="KW-1133">Transmembrane helix</keyword>
<keyword evidence="6 8" id="KW-0012">Acyltransferase</keyword>